<accession>A0A9P9K917</accession>
<dbReference type="Pfam" id="PF00144">
    <property type="entry name" value="Beta-lactamase"/>
    <property type="match status" value="1"/>
</dbReference>
<keyword evidence="5" id="KW-1185">Reference proteome</keyword>
<organism evidence="4 5">
    <name type="scientific">Fusarium redolens</name>
    <dbReference type="NCBI Taxonomy" id="48865"/>
    <lineage>
        <taxon>Eukaryota</taxon>
        <taxon>Fungi</taxon>
        <taxon>Dikarya</taxon>
        <taxon>Ascomycota</taxon>
        <taxon>Pezizomycotina</taxon>
        <taxon>Sordariomycetes</taxon>
        <taxon>Hypocreomycetidae</taxon>
        <taxon>Hypocreales</taxon>
        <taxon>Nectriaceae</taxon>
        <taxon>Fusarium</taxon>
        <taxon>Fusarium redolens species complex</taxon>
    </lineage>
</organism>
<comment type="caution">
    <text evidence="4">The sequence shown here is derived from an EMBL/GenBank/DDBJ whole genome shotgun (WGS) entry which is preliminary data.</text>
</comment>
<evidence type="ECO:0000256" key="1">
    <source>
        <dbReference type="ARBA" id="ARBA00009009"/>
    </source>
</evidence>
<dbReference type="GO" id="GO:0016787">
    <property type="term" value="F:hydrolase activity"/>
    <property type="evidence" value="ECO:0007669"/>
    <property type="project" value="UniProtKB-KW"/>
</dbReference>
<dbReference type="Proteomes" id="UP000720189">
    <property type="component" value="Unassembled WGS sequence"/>
</dbReference>
<name>A0A9P9K917_FUSRE</name>
<evidence type="ECO:0000313" key="5">
    <source>
        <dbReference type="Proteomes" id="UP000720189"/>
    </source>
</evidence>
<dbReference type="InterPro" id="IPR012338">
    <property type="entry name" value="Beta-lactam/transpept-like"/>
</dbReference>
<dbReference type="PANTHER" id="PTHR43283">
    <property type="entry name" value="BETA-LACTAMASE-RELATED"/>
    <property type="match status" value="1"/>
</dbReference>
<evidence type="ECO:0000259" key="3">
    <source>
        <dbReference type="Pfam" id="PF00144"/>
    </source>
</evidence>
<proteinExistence type="inferred from homology"/>
<dbReference type="RefSeq" id="XP_046048431.1">
    <property type="nucleotide sequence ID" value="XM_046192949.1"/>
</dbReference>
<dbReference type="EMBL" id="JAGMUX010000009">
    <property type="protein sequence ID" value="KAH7248636.1"/>
    <property type="molecule type" value="Genomic_DNA"/>
</dbReference>
<dbReference type="SUPFAM" id="SSF56601">
    <property type="entry name" value="beta-lactamase/transpeptidase-like"/>
    <property type="match status" value="1"/>
</dbReference>
<gene>
    <name evidence="4" type="ORF">BKA55DRAFT_569602</name>
</gene>
<evidence type="ECO:0000256" key="2">
    <source>
        <dbReference type="ARBA" id="ARBA00022801"/>
    </source>
</evidence>
<dbReference type="InterPro" id="IPR001466">
    <property type="entry name" value="Beta-lactam-related"/>
</dbReference>
<reference evidence="4" key="1">
    <citation type="journal article" date="2021" name="Nat. Commun.">
        <title>Genetic determinants of endophytism in the Arabidopsis root mycobiome.</title>
        <authorList>
            <person name="Mesny F."/>
            <person name="Miyauchi S."/>
            <person name="Thiergart T."/>
            <person name="Pickel B."/>
            <person name="Atanasova L."/>
            <person name="Karlsson M."/>
            <person name="Huettel B."/>
            <person name="Barry K.W."/>
            <person name="Haridas S."/>
            <person name="Chen C."/>
            <person name="Bauer D."/>
            <person name="Andreopoulos W."/>
            <person name="Pangilinan J."/>
            <person name="LaButti K."/>
            <person name="Riley R."/>
            <person name="Lipzen A."/>
            <person name="Clum A."/>
            <person name="Drula E."/>
            <person name="Henrissat B."/>
            <person name="Kohler A."/>
            <person name="Grigoriev I.V."/>
            <person name="Martin F.M."/>
            <person name="Hacquard S."/>
        </authorList>
    </citation>
    <scope>NUCLEOTIDE SEQUENCE</scope>
    <source>
        <strain evidence="4">MPI-CAGE-AT-0023</strain>
    </source>
</reference>
<dbReference type="PANTHER" id="PTHR43283:SF17">
    <property type="entry name" value="(LOVD), PUTATIVE (AFU_ORTHOLOGUE AFUA_5G00920)-RELATED"/>
    <property type="match status" value="1"/>
</dbReference>
<comment type="similarity">
    <text evidence="1">Belongs to the class-A beta-lactamase family.</text>
</comment>
<dbReference type="OrthoDB" id="428260at2759"/>
<dbReference type="InterPro" id="IPR050789">
    <property type="entry name" value="Diverse_Enzym_Activities"/>
</dbReference>
<dbReference type="Gene3D" id="3.40.710.10">
    <property type="entry name" value="DD-peptidase/beta-lactamase superfamily"/>
    <property type="match status" value="1"/>
</dbReference>
<evidence type="ECO:0000313" key="4">
    <source>
        <dbReference type="EMBL" id="KAH7248636.1"/>
    </source>
</evidence>
<sequence length="436" mass="47695">MLSQVKITHHSFLAVSFKSPIRIKSFSALAMSRTIEKNFQAAIDSGKINGGIICATNSKGDFTYNKVLGQRTLLSGEKRPQQLDDILCLASATKLIASIAALQCVDDGLLTLKGDLSKVAPELAEKQVLTGWSEDDEPILEPACQPITLEMLLSHSAGVAYDFLEPTIGKWSSKYKPKDGKKRKVEDTFIYPLLHQPGKGWMYGSGLDWAGRIVERLTGNTLEEHVHERMLKPLGLKTDAQFFPITREDLRERLVDLNPDDPKGLGFAVMGQGAEINGRTDGCFGGHGLAMPAPTYLKIIQSLLANDGKLLKPETCVDMFQNHLTSEALNGQQGMLASPLGPFFRVGIGEETKLGHGLGGTITLEDVEGWYGAHTMSWGGGLTFAWFIDRKNDICGVGAILAKLPLDGGISSDLKDVFRKDIYQKYAAWKENGEKQ</sequence>
<keyword evidence="2" id="KW-0378">Hydrolase</keyword>
<dbReference type="AlphaFoldDB" id="A0A9P9K917"/>
<dbReference type="GeneID" id="70222903"/>
<protein>
    <submittedName>
        <fullName evidence="4">Beta-lactamase/transpeptidase-like protein</fullName>
    </submittedName>
</protein>
<feature type="domain" description="Beta-lactamase-related" evidence="3">
    <location>
        <begin position="36"/>
        <end position="395"/>
    </location>
</feature>